<proteinExistence type="predicted"/>
<feature type="transmembrane region" description="Helical" evidence="1">
    <location>
        <begin position="113"/>
        <end position="134"/>
    </location>
</feature>
<name>A0ABX9U0D8_9GAMM</name>
<dbReference type="NCBIfam" id="NF038216">
    <property type="entry name" value="ABZJ_00895_fam"/>
    <property type="match status" value="1"/>
</dbReference>
<keyword evidence="3" id="KW-1185">Reference proteome</keyword>
<protein>
    <submittedName>
        <fullName evidence="2">Uncharacterized protein</fullName>
    </submittedName>
</protein>
<dbReference type="RefSeq" id="WP_120373909.1">
    <property type="nucleotide sequence ID" value="NZ_RCHC01000002.1"/>
</dbReference>
<dbReference type="PROSITE" id="PS51257">
    <property type="entry name" value="PROKAR_LIPOPROTEIN"/>
    <property type="match status" value="1"/>
</dbReference>
<keyword evidence="1" id="KW-0812">Transmembrane</keyword>
<evidence type="ECO:0000256" key="1">
    <source>
        <dbReference type="SAM" id="Phobius"/>
    </source>
</evidence>
<keyword evidence="1" id="KW-0472">Membrane</keyword>
<reference evidence="2 3" key="1">
    <citation type="submission" date="2018-09" db="EMBL/GenBank/DDBJ databases">
        <title>The draft genome of Acinetobacter sp. strains.</title>
        <authorList>
            <person name="Qin J."/>
            <person name="Feng Y."/>
            <person name="Zong Z."/>
        </authorList>
    </citation>
    <scope>NUCLEOTIDE SEQUENCE [LARGE SCALE GENOMIC DNA]</scope>
    <source>
        <strain evidence="2 3">WCHAc060005</strain>
    </source>
</reference>
<comment type="caution">
    <text evidence="2">The sequence shown here is derived from an EMBL/GenBank/DDBJ whole genome shotgun (WGS) entry which is preliminary data.</text>
</comment>
<accession>A0ABX9U0D8</accession>
<feature type="transmembrane region" description="Helical" evidence="1">
    <location>
        <begin position="34"/>
        <end position="53"/>
    </location>
</feature>
<organism evidence="2 3">
    <name type="scientific">Acinetobacter chengduensis</name>
    <dbReference type="NCBI Taxonomy" id="2420890"/>
    <lineage>
        <taxon>Bacteria</taxon>
        <taxon>Pseudomonadati</taxon>
        <taxon>Pseudomonadota</taxon>
        <taxon>Gammaproteobacteria</taxon>
        <taxon>Moraxellales</taxon>
        <taxon>Moraxellaceae</taxon>
        <taxon>Acinetobacter</taxon>
    </lineage>
</organism>
<dbReference type="EMBL" id="RCHC01000002">
    <property type="protein sequence ID" value="RLL23914.1"/>
    <property type="molecule type" value="Genomic_DNA"/>
</dbReference>
<feature type="transmembrane region" description="Helical" evidence="1">
    <location>
        <begin position="7"/>
        <end position="28"/>
    </location>
</feature>
<gene>
    <name evidence="2" type="ORF">D9K81_01925</name>
</gene>
<sequence length="149" mass="17188">MSLTRYFFLFFVICLLMSCVCGVLAALLPLGVGGILTAVPYIVAMVWVLYIFLKRNQRAPTQAERKKITLGYTLIFWSYNIAFQILGVAIFAIKDPEVWQNFMLYLQQPNFMSLVVIMGLLLAIPLYLLTYWFYGAQAKRMSFKMFGHE</sequence>
<keyword evidence="1" id="KW-1133">Transmembrane helix</keyword>
<dbReference type="InterPro" id="IPR047730">
    <property type="entry name" value="ABZJ_00895-like"/>
</dbReference>
<feature type="transmembrane region" description="Helical" evidence="1">
    <location>
        <begin position="74"/>
        <end position="93"/>
    </location>
</feature>
<dbReference type="Proteomes" id="UP000280271">
    <property type="component" value="Unassembled WGS sequence"/>
</dbReference>
<evidence type="ECO:0000313" key="2">
    <source>
        <dbReference type="EMBL" id="RLL23914.1"/>
    </source>
</evidence>
<evidence type="ECO:0000313" key="3">
    <source>
        <dbReference type="Proteomes" id="UP000280271"/>
    </source>
</evidence>